<evidence type="ECO:0000256" key="1">
    <source>
        <dbReference type="ARBA" id="ARBA00022649"/>
    </source>
</evidence>
<dbReference type="AlphaFoldDB" id="A0A5C6AYH6"/>
<comment type="similarity">
    <text evidence="2">Belongs to the TacA antitoxin family.</text>
</comment>
<dbReference type="SUPFAM" id="SSF47598">
    <property type="entry name" value="Ribbon-helix-helix"/>
    <property type="match status" value="1"/>
</dbReference>
<accession>A0A5C6AYH6</accession>
<evidence type="ECO:0000256" key="2">
    <source>
        <dbReference type="ARBA" id="ARBA00049988"/>
    </source>
</evidence>
<dbReference type="RefSeq" id="WP_197454629.1">
    <property type="nucleotide sequence ID" value="NZ_CP151726.1"/>
</dbReference>
<organism evidence="3 4">
    <name type="scientific">Stieleria varia</name>
    <dbReference type="NCBI Taxonomy" id="2528005"/>
    <lineage>
        <taxon>Bacteria</taxon>
        <taxon>Pseudomonadati</taxon>
        <taxon>Planctomycetota</taxon>
        <taxon>Planctomycetia</taxon>
        <taxon>Pirellulales</taxon>
        <taxon>Pirellulaceae</taxon>
        <taxon>Stieleria</taxon>
    </lineage>
</organism>
<reference evidence="3 4" key="1">
    <citation type="submission" date="2019-02" db="EMBL/GenBank/DDBJ databases">
        <title>Deep-cultivation of Planctomycetes and their phenomic and genomic characterization uncovers novel biology.</title>
        <authorList>
            <person name="Wiegand S."/>
            <person name="Jogler M."/>
            <person name="Boedeker C."/>
            <person name="Pinto D."/>
            <person name="Vollmers J."/>
            <person name="Rivas-Marin E."/>
            <person name="Kohn T."/>
            <person name="Peeters S.H."/>
            <person name="Heuer A."/>
            <person name="Rast P."/>
            <person name="Oberbeckmann S."/>
            <person name="Bunk B."/>
            <person name="Jeske O."/>
            <person name="Meyerdierks A."/>
            <person name="Storesund J.E."/>
            <person name="Kallscheuer N."/>
            <person name="Luecker S."/>
            <person name="Lage O.M."/>
            <person name="Pohl T."/>
            <person name="Merkel B.J."/>
            <person name="Hornburger P."/>
            <person name="Mueller R.-W."/>
            <person name="Bruemmer F."/>
            <person name="Labrenz M."/>
            <person name="Spormann A.M."/>
            <person name="Op Den Camp H."/>
            <person name="Overmann J."/>
            <person name="Amann R."/>
            <person name="Jetten M.S.M."/>
            <person name="Mascher T."/>
            <person name="Medema M.H."/>
            <person name="Devos D.P."/>
            <person name="Kaster A.-K."/>
            <person name="Ovreas L."/>
            <person name="Rohde M."/>
            <person name="Galperin M.Y."/>
            <person name="Jogler C."/>
        </authorList>
    </citation>
    <scope>NUCLEOTIDE SEQUENCE [LARGE SCALE GENOMIC DNA]</scope>
    <source>
        <strain evidence="3 4">Pla52n</strain>
    </source>
</reference>
<keyword evidence="1" id="KW-1277">Toxin-antitoxin system</keyword>
<sequence>MPGTKSDARLNFRINSELKKTIEDAAAQTGQTVSDFAVSTLIQVSRKILMDEQVTQLTERDRQLFAEMLDDESTKPNAALLKAAKQYKKQVG</sequence>
<proteinExistence type="inferred from homology"/>
<dbReference type="Pfam" id="PF08681">
    <property type="entry name" value="TacA1"/>
    <property type="match status" value="1"/>
</dbReference>
<keyword evidence="4" id="KW-1185">Reference proteome</keyword>
<dbReference type="InterPro" id="IPR014795">
    <property type="entry name" value="TacA_1-like"/>
</dbReference>
<evidence type="ECO:0000313" key="4">
    <source>
        <dbReference type="Proteomes" id="UP000320176"/>
    </source>
</evidence>
<protein>
    <recommendedName>
        <fullName evidence="5">DUF1778 domain-containing protein</fullName>
    </recommendedName>
</protein>
<dbReference type="InterPro" id="IPR010985">
    <property type="entry name" value="Ribbon_hlx_hlx"/>
</dbReference>
<dbReference type="Gene3D" id="1.20.5.780">
    <property type="entry name" value="Single helix bin"/>
    <property type="match status" value="1"/>
</dbReference>
<evidence type="ECO:0008006" key="5">
    <source>
        <dbReference type="Google" id="ProtNLM"/>
    </source>
</evidence>
<evidence type="ECO:0000313" key="3">
    <source>
        <dbReference type="EMBL" id="TWU05023.1"/>
    </source>
</evidence>
<dbReference type="PANTHER" id="PTHR35401">
    <property type="entry name" value="COPG FAMILY HELIX-TURN-HELIX PROTEIN-RELATED-RELATED"/>
    <property type="match status" value="1"/>
</dbReference>
<comment type="caution">
    <text evidence="3">The sequence shown here is derived from an EMBL/GenBank/DDBJ whole genome shotgun (WGS) entry which is preliminary data.</text>
</comment>
<dbReference type="EMBL" id="SJPN01000003">
    <property type="protein sequence ID" value="TWU05023.1"/>
    <property type="molecule type" value="Genomic_DNA"/>
</dbReference>
<dbReference type="Proteomes" id="UP000320176">
    <property type="component" value="Unassembled WGS sequence"/>
</dbReference>
<dbReference type="PANTHER" id="PTHR35401:SF2">
    <property type="entry name" value="ABC-TYPE TRANSPORT SYSTEM"/>
    <property type="match status" value="1"/>
</dbReference>
<name>A0A5C6AYH6_9BACT</name>
<dbReference type="GO" id="GO:0006355">
    <property type="term" value="P:regulation of DNA-templated transcription"/>
    <property type="evidence" value="ECO:0007669"/>
    <property type="project" value="InterPro"/>
</dbReference>
<gene>
    <name evidence="3" type="ORF">Pla52n_30690</name>
</gene>